<keyword evidence="3" id="KW-1185">Reference proteome</keyword>
<accession>A0AAD6MXS3</accession>
<feature type="transmembrane region" description="Helical" evidence="1">
    <location>
        <begin position="76"/>
        <end position="97"/>
    </location>
</feature>
<sequence>MVPRYGAIGATFQLARLFQACSLIAIIGIDAKFISLILGESDTPPSILIGALCVACIAVIFCIISQILYMDDILPFLPSAAADFLILIGLIVVTVVMGKPLSYLSCSSLSNLNDADATAYAFVSKLESYTESLTGKIDYSSWIGASKTICVETKAVWGLCIALCILFCFSTICTVVLWCQRNTLVRIDSEEK</sequence>
<name>A0AAD6MXS3_9EURO</name>
<dbReference type="EMBL" id="JAQJAN010000004">
    <property type="protein sequence ID" value="KAJ5732262.1"/>
    <property type="molecule type" value="Genomic_DNA"/>
</dbReference>
<evidence type="ECO:0008006" key="4">
    <source>
        <dbReference type="Google" id="ProtNLM"/>
    </source>
</evidence>
<organism evidence="2 3">
    <name type="scientific">Penicillium malachiteum</name>
    <dbReference type="NCBI Taxonomy" id="1324776"/>
    <lineage>
        <taxon>Eukaryota</taxon>
        <taxon>Fungi</taxon>
        <taxon>Dikarya</taxon>
        <taxon>Ascomycota</taxon>
        <taxon>Pezizomycotina</taxon>
        <taxon>Eurotiomycetes</taxon>
        <taxon>Eurotiomycetidae</taxon>
        <taxon>Eurotiales</taxon>
        <taxon>Aspergillaceae</taxon>
        <taxon>Penicillium</taxon>
    </lineage>
</organism>
<keyword evidence="1" id="KW-0812">Transmembrane</keyword>
<comment type="caution">
    <text evidence="2">The sequence shown here is derived from an EMBL/GenBank/DDBJ whole genome shotgun (WGS) entry which is preliminary data.</text>
</comment>
<gene>
    <name evidence="2" type="ORF">N7493_003743</name>
</gene>
<dbReference type="AlphaFoldDB" id="A0AAD6MXS3"/>
<feature type="transmembrane region" description="Helical" evidence="1">
    <location>
        <begin position="155"/>
        <end position="179"/>
    </location>
</feature>
<feature type="transmembrane region" description="Helical" evidence="1">
    <location>
        <begin position="45"/>
        <end position="69"/>
    </location>
</feature>
<keyword evidence="1" id="KW-0472">Membrane</keyword>
<reference evidence="2" key="2">
    <citation type="submission" date="2023-01" db="EMBL/GenBank/DDBJ databases">
        <authorList>
            <person name="Petersen C."/>
        </authorList>
    </citation>
    <scope>NUCLEOTIDE SEQUENCE</scope>
    <source>
        <strain evidence="2">IBT 17514</strain>
    </source>
</reference>
<evidence type="ECO:0000313" key="3">
    <source>
        <dbReference type="Proteomes" id="UP001215712"/>
    </source>
</evidence>
<proteinExistence type="predicted"/>
<keyword evidence="1" id="KW-1133">Transmembrane helix</keyword>
<evidence type="ECO:0000256" key="1">
    <source>
        <dbReference type="SAM" id="Phobius"/>
    </source>
</evidence>
<reference evidence="2" key="1">
    <citation type="journal article" date="2023" name="IMA Fungus">
        <title>Comparative genomic study of the Penicillium genus elucidates a diverse pangenome and 15 lateral gene transfer events.</title>
        <authorList>
            <person name="Petersen C."/>
            <person name="Sorensen T."/>
            <person name="Nielsen M.R."/>
            <person name="Sondergaard T.E."/>
            <person name="Sorensen J.L."/>
            <person name="Fitzpatrick D.A."/>
            <person name="Frisvad J.C."/>
            <person name="Nielsen K.L."/>
        </authorList>
    </citation>
    <scope>NUCLEOTIDE SEQUENCE</scope>
    <source>
        <strain evidence="2">IBT 17514</strain>
    </source>
</reference>
<protein>
    <recommendedName>
        <fullName evidence="4">MARVEL domain-containing protein</fullName>
    </recommendedName>
</protein>
<evidence type="ECO:0000313" key="2">
    <source>
        <dbReference type="EMBL" id="KAJ5732262.1"/>
    </source>
</evidence>
<dbReference type="Proteomes" id="UP001215712">
    <property type="component" value="Unassembled WGS sequence"/>
</dbReference>